<accession>A0A6I6JTH6</accession>
<evidence type="ECO:0000313" key="3">
    <source>
        <dbReference type="Proteomes" id="UP000428260"/>
    </source>
</evidence>
<feature type="signal peptide" evidence="1">
    <location>
        <begin position="1"/>
        <end position="18"/>
    </location>
</feature>
<feature type="chain" id="PRO_5026262996" evidence="1">
    <location>
        <begin position="19"/>
        <end position="349"/>
    </location>
</feature>
<keyword evidence="1" id="KW-0732">Signal</keyword>
<gene>
    <name evidence="2" type="ORF">GM418_22640</name>
</gene>
<organism evidence="2 3">
    <name type="scientific">Maribellus comscasis</name>
    <dbReference type="NCBI Taxonomy" id="2681766"/>
    <lineage>
        <taxon>Bacteria</taxon>
        <taxon>Pseudomonadati</taxon>
        <taxon>Bacteroidota</taxon>
        <taxon>Bacteroidia</taxon>
        <taxon>Marinilabiliales</taxon>
        <taxon>Prolixibacteraceae</taxon>
        <taxon>Maribellus</taxon>
    </lineage>
</organism>
<dbReference type="KEGG" id="mcos:GM418_22640"/>
<dbReference type="EMBL" id="CP046401">
    <property type="protein sequence ID" value="QGY46356.1"/>
    <property type="molecule type" value="Genomic_DNA"/>
</dbReference>
<evidence type="ECO:0000313" key="2">
    <source>
        <dbReference type="EMBL" id="QGY46356.1"/>
    </source>
</evidence>
<dbReference type="SMART" id="SM00028">
    <property type="entry name" value="TPR"/>
    <property type="match status" value="2"/>
</dbReference>
<evidence type="ECO:0000256" key="1">
    <source>
        <dbReference type="SAM" id="SignalP"/>
    </source>
</evidence>
<dbReference type="SUPFAM" id="SSF48452">
    <property type="entry name" value="TPR-like"/>
    <property type="match status" value="1"/>
</dbReference>
<proteinExistence type="predicted"/>
<dbReference type="RefSeq" id="WP_158869492.1">
    <property type="nucleotide sequence ID" value="NZ_CP046401.1"/>
</dbReference>
<dbReference type="AlphaFoldDB" id="A0A6I6JTH6"/>
<dbReference type="Gene3D" id="1.25.40.10">
    <property type="entry name" value="Tetratricopeptide repeat domain"/>
    <property type="match status" value="1"/>
</dbReference>
<keyword evidence="3" id="KW-1185">Reference proteome</keyword>
<dbReference type="Proteomes" id="UP000428260">
    <property type="component" value="Chromosome"/>
</dbReference>
<reference evidence="2 3" key="1">
    <citation type="submission" date="2019-11" db="EMBL/GenBank/DDBJ databases">
        <authorList>
            <person name="Zheng R.K."/>
            <person name="Sun C.M."/>
        </authorList>
    </citation>
    <scope>NUCLEOTIDE SEQUENCE [LARGE SCALE GENOMIC DNA]</scope>
    <source>
        <strain evidence="2 3">WC007</strain>
    </source>
</reference>
<sequence length="349" mass="40822">MKTKLTFFLLFICFLANGQSPQVQELGKLYMSGKYDQTIEKANKYLNSDPENLDYKVILGRALTDKGNYKEAISHLQYAIDRDNSWRKAWGLGYLGTCYYMLSDFDKSESALKSCINLNATKNATRYSARRLGIFGYDSFYKDWTVKESKHIRFHFQNMSDQKIKLYIESREKAFVEINKFFESSVPRKIDFFVWNSRDDAKRIVHANLGFAEPAYCIVHSHFQQTKGHELTHVISNYSNQITQKTGLINEGTSVCFDLANRNDEKLVFDWIKENNQKIDIKDIWANWRKYPHELTYPLSGLFVNELISEFGKEKFLAFFSNQTYENAKTVFGNELDILIEKFENKYSG</sequence>
<name>A0A6I6JTH6_9BACT</name>
<dbReference type="InterPro" id="IPR011990">
    <property type="entry name" value="TPR-like_helical_dom_sf"/>
</dbReference>
<protein>
    <submittedName>
        <fullName evidence="2">Uncharacterized protein</fullName>
    </submittedName>
</protein>
<dbReference type="InterPro" id="IPR019734">
    <property type="entry name" value="TPR_rpt"/>
</dbReference>